<dbReference type="CDD" id="cd02189">
    <property type="entry name" value="delta_zeta_tubulin-like"/>
    <property type="match status" value="1"/>
</dbReference>
<keyword evidence="4 5" id="KW-0342">GTP-binding</keyword>
<dbReference type="VEuPathDB" id="GiardiaDB:GMRT_11030"/>
<dbReference type="PROSITE" id="PS00227">
    <property type="entry name" value="TUBULIN"/>
    <property type="match status" value="1"/>
</dbReference>
<evidence type="ECO:0000256" key="5">
    <source>
        <dbReference type="RuleBase" id="RU000352"/>
    </source>
</evidence>
<dbReference type="InterPro" id="IPR000217">
    <property type="entry name" value="Tubulin"/>
</dbReference>
<dbReference type="InterPro" id="IPR017975">
    <property type="entry name" value="Tubulin_CS"/>
</dbReference>
<organism evidence="7 8">
    <name type="scientific">Giardia muris</name>
    <dbReference type="NCBI Taxonomy" id="5742"/>
    <lineage>
        <taxon>Eukaryota</taxon>
        <taxon>Metamonada</taxon>
        <taxon>Diplomonadida</taxon>
        <taxon>Hexamitidae</taxon>
        <taxon>Giardiinae</taxon>
        <taxon>Giardia</taxon>
    </lineage>
</organism>
<gene>
    <name evidence="7" type="ORF">GMRT_11030</name>
</gene>
<dbReference type="InterPro" id="IPR036525">
    <property type="entry name" value="Tubulin/FtsZ_GTPase_sf"/>
</dbReference>
<dbReference type="SUPFAM" id="SSF55307">
    <property type="entry name" value="Tubulin C-terminal domain-like"/>
    <property type="match status" value="1"/>
</dbReference>
<dbReference type="AlphaFoldDB" id="A0A4Z1SN60"/>
<dbReference type="SUPFAM" id="SSF52490">
    <property type="entry name" value="Tubulin nucleotide-binding domain-like"/>
    <property type="match status" value="1"/>
</dbReference>
<keyword evidence="3 5" id="KW-0547">Nucleotide-binding</keyword>
<dbReference type="InterPro" id="IPR004057">
    <property type="entry name" value="Epsilon_tubulin"/>
</dbReference>
<evidence type="ECO:0000313" key="8">
    <source>
        <dbReference type="Proteomes" id="UP000315496"/>
    </source>
</evidence>
<sequence>MATITLQFGQYGNQLGPTFFNTVLDYSQQLETDLSPWFDSERDSSALAARAVLIDMEPKAIMRSCINNGSLRFGYKGTRVVHGQSGSGNNWAYGYMVHGPREIGKIYNAIRKCSEACDRVDSFFSISSLAGGTGSGLGSYVISHLKDEYPKNGILCNCVLPFAAGEVLTQQYNTSLSLATLLQEADGILLFGNDEATTIHQQSRKHQAGLLRPSLLDLNEVISHTLAYNMIGPSRPITDLIQDTIPSALYKLLAPRCIPSKVTTDTRSDAKLYMLASHCRQMMLTGSASDTCIDWTAKLEQNNFFQQLVKARVIFRADDALALTSGAVTTPAYLRLEDIPREQAAKMTRLQLQTLKGERLKMKEAYELLVTPDMERLFPRFYHNSRFGSYPIHLLGYSQGLSFGRSAGLILNGNTFNDQLLNLTLDMTNRIRAGAYLWHYESFGVDKDVIHDSLMTLIQVIEDYRLKK</sequence>
<comment type="similarity">
    <text evidence="1 5">Belongs to the tubulin family.</text>
</comment>
<dbReference type="SMART" id="SM00864">
    <property type="entry name" value="Tubulin"/>
    <property type="match status" value="1"/>
</dbReference>
<dbReference type="Proteomes" id="UP000315496">
    <property type="component" value="Chromosome 4"/>
</dbReference>
<keyword evidence="2 5" id="KW-0493">Microtubule</keyword>
<keyword evidence="8" id="KW-1185">Reference proteome</keyword>
<dbReference type="Gene3D" id="3.40.50.1440">
    <property type="entry name" value="Tubulin/FtsZ, GTPase domain"/>
    <property type="match status" value="1"/>
</dbReference>
<evidence type="ECO:0000259" key="6">
    <source>
        <dbReference type="SMART" id="SM00864"/>
    </source>
</evidence>
<reference evidence="7 8" key="1">
    <citation type="submission" date="2019-05" db="EMBL/GenBank/DDBJ databases">
        <title>The compact genome of Giardia muris reveals important steps in the evolution of intestinal protozoan parasites.</title>
        <authorList>
            <person name="Xu F."/>
            <person name="Jimenez-Gonzalez A."/>
            <person name="Einarsson E."/>
            <person name="Astvaldsson A."/>
            <person name="Peirasmaki D."/>
            <person name="Eckmann L."/>
            <person name="Andersson J.O."/>
            <person name="Svard S.G."/>
            <person name="Jerlstrom-Hultqvist J."/>
        </authorList>
    </citation>
    <scope>NUCLEOTIDE SEQUENCE [LARGE SCALE GENOMIC DNA]</scope>
    <source>
        <strain evidence="7 8">Roberts-Thomson</strain>
    </source>
</reference>
<dbReference type="PRINTS" id="PR01519">
    <property type="entry name" value="EPSLNTUBULIN"/>
</dbReference>
<feature type="domain" description="Tubulin/FtsZ GTPase" evidence="6">
    <location>
        <begin position="38"/>
        <end position="232"/>
    </location>
</feature>
<dbReference type="OrthoDB" id="10250004at2759"/>
<dbReference type="PANTHER" id="PTHR11588">
    <property type="entry name" value="TUBULIN"/>
    <property type="match status" value="1"/>
</dbReference>
<evidence type="ECO:0000256" key="1">
    <source>
        <dbReference type="ARBA" id="ARBA00009636"/>
    </source>
</evidence>
<dbReference type="PRINTS" id="PR01161">
    <property type="entry name" value="TUBULIN"/>
</dbReference>
<protein>
    <submittedName>
        <fullName evidence="7">Delta-tubulin</fullName>
    </submittedName>
</protein>
<accession>A0A4Z1SN60</accession>
<evidence type="ECO:0000256" key="3">
    <source>
        <dbReference type="ARBA" id="ARBA00022741"/>
    </source>
</evidence>
<comment type="caution">
    <text evidence="7">The sequence shown here is derived from an EMBL/GenBank/DDBJ whole genome shotgun (WGS) entry which is preliminary data.</text>
</comment>
<dbReference type="InterPro" id="IPR003008">
    <property type="entry name" value="Tubulin_FtsZ_GTPase"/>
</dbReference>
<dbReference type="GO" id="GO:0007017">
    <property type="term" value="P:microtubule-based process"/>
    <property type="evidence" value="ECO:0007669"/>
    <property type="project" value="InterPro"/>
</dbReference>
<proteinExistence type="inferred from homology"/>
<dbReference type="EMBL" id="VDLU01000004">
    <property type="protein sequence ID" value="TNJ27182.1"/>
    <property type="molecule type" value="Genomic_DNA"/>
</dbReference>
<evidence type="ECO:0000256" key="2">
    <source>
        <dbReference type="ARBA" id="ARBA00022701"/>
    </source>
</evidence>
<dbReference type="GO" id="GO:0005874">
    <property type="term" value="C:microtubule"/>
    <property type="evidence" value="ECO:0007669"/>
    <property type="project" value="UniProtKB-KW"/>
</dbReference>
<dbReference type="GO" id="GO:0005525">
    <property type="term" value="F:GTP binding"/>
    <property type="evidence" value="ECO:0007669"/>
    <property type="project" value="UniProtKB-UniRule"/>
</dbReference>
<evidence type="ECO:0000313" key="7">
    <source>
        <dbReference type="EMBL" id="TNJ27182.1"/>
    </source>
</evidence>
<dbReference type="Pfam" id="PF00091">
    <property type="entry name" value="Tubulin"/>
    <property type="match status" value="1"/>
</dbReference>
<evidence type="ECO:0000256" key="4">
    <source>
        <dbReference type="ARBA" id="ARBA00023134"/>
    </source>
</evidence>
<name>A0A4Z1SN60_GIAMU</name>
<dbReference type="InterPro" id="IPR008280">
    <property type="entry name" value="Tub_FtsZ_C"/>
</dbReference>